<dbReference type="RefSeq" id="WP_348864146.1">
    <property type="nucleotide sequence ID" value="NZ_JBEAAL010000020.1"/>
</dbReference>
<reference evidence="1 2" key="1">
    <citation type="submission" date="2024-05" db="EMBL/GenBank/DDBJ databases">
        <title>Neorhizobium sp. Rsf11, a plant growth promoting and heavy metal resistant PAH-degrader.</title>
        <authorList>
            <person name="Golubev S.N."/>
            <person name="Muratova A.Y."/>
            <person name="Markelova M.I."/>
        </authorList>
    </citation>
    <scope>NUCLEOTIDE SEQUENCE [LARGE SCALE GENOMIC DNA]</scope>
    <source>
        <strain evidence="1 2">Rsf11</strain>
    </source>
</reference>
<gene>
    <name evidence="1" type="ORF">ABK249_22905</name>
</gene>
<name>A0ABV0M7A9_9HYPH</name>
<dbReference type="EMBL" id="JBEAAL010000020">
    <property type="protein sequence ID" value="MEQ1407774.1"/>
    <property type="molecule type" value="Genomic_DNA"/>
</dbReference>
<accession>A0ABV0M7A9</accession>
<keyword evidence="2" id="KW-1185">Reference proteome</keyword>
<dbReference type="Proteomes" id="UP001496627">
    <property type="component" value="Unassembled WGS sequence"/>
</dbReference>
<evidence type="ECO:0008006" key="3">
    <source>
        <dbReference type="Google" id="ProtNLM"/>
    </source>
</evidence>
<sequence>MANKSTKKGSKVYVCATAQNEDLDQAGFEGLLWVQVGKVGNTGDFGADSTMNSYNTLDEAVTQKQKGTANAGDPQIEVADIADDAGQVILRTFGDPLNQNNMAIKFERNDKPEAGWSNTILYSRGVVSGPLYPGGGSDDFELARYTIGLNQLPIRVNPADLTP</sequence>
<proteinExistence type="predicted"/>
<protein>
    <recommendedName>
        <fullName evidence="3">Phage tail protein</fullName>
    </recommendedName>
</protein>
<evidence type="ECO:0000313" key="1">
    <source>
        <dbReference type="EMBL" id="MEQ1407774.1"/>
    </source>
</evidence>
<comment type="caution">
    <text evidence="1">The sequence shown here is derived from an EMBL/GenBank/DDBJ whole genome shotgun (WGS) entry which is preliminary data.</text>
</comment>
<dbReference type="Gene3D" id="4.10.410.40">
    <property type="match status" value="1"/>
</dbReference>
<evidence type="ECO:0000313" key="2">
    <source>
        <dbReference type="Proteomes" id="UP001496627"/>
    </source>
</evidence>
<organism evidence="1 2">
    <name type="scientific">Neorhizobium phenanthreniclasticum</name>
    <dbReference type="NCBI Taxonomy" id="3157917"/>
    <lineage>
        <taxon>Bacteria</taxon>
        <taxon>Pseudomonadati</taxon>
        <taxon>Pseudomonadota</taxon>
        <taxon>Alphaproteobacteria</taxon>
        <taxon>Hyphomicrobiales</taxon>
        <taxon>Rhizobiaceae</taxon>
        <taxon>Rhizobium/Agrobacterium group</taxon>
        <taxon>Neorhizobium</taxon>
    </lineage>
</organism>